<evidence type="ECO:0000313" key="6">
    <source>
        <dbReference type="EMBL" id="AXV07439.1"/>
    </source>
</evidence>
<dbReference type="InterPro" id="IPR005561">
    <property type="entry name" value="ANTAR"/>
</dbReference>
<keyword evidence="3" id="KW-0805">Transcription regulation</keyword>
<dbReference type="SUPFAM" id="SSF55781">
    <property type="entry name" value="GAF domain-like"/>
    <property type="match status" value="1"/>
</dbReference>
<evidence type="ECO:0000259" key="5">
    <source>
        <dbReference type="PROSITE" id="PS50921"/>
    </source>
</evidence>
<evidence type="ECO:0000256" key="2">
    <source>
        <dbReference type="ARBA" id="ARBA00022777"/>
    </source>
</evidence>
<feature type="domain" description="ANTAR" evidence="5">
    <location>
        <begin position="166"/>
        <end position="227"/>
    </location>
</feature>
<keyword evidence="2" id="KW-0418">Kinase</keyword>
<dbReference type="Gene3D" id="1.10.10.10">
    <property type="entry name" value="Winged helix-like DNA-binding domain superfamily/Winged helix DNA-binding domain"/>
    <property type="match status" value="1"/>
</dbReference>
<evidence type="ECO:0000313" key="7">
    <source>
        <dbReference type="Proteomes" id="UP000264006"/>
    </source>
</evidence>
<evidence type="ECO:0000256" key="4">
    <source>
        <dbReference type="ARBA" id="ARBA00023163"/>
    </source>
</evidence>
<dbReference type="GO" id="GO:0003723">
    <property type="term" value="F:RNA binding"/>
    <property type="evidence" value="ECO:0007669"/>
    <property type="project" value="InterPro"/>
</dbReference>
<dbReference type="SUPFAM" id="SSF52172">
    <property type="entry name" value="CheY-like"/>
    <property type="match status" value="1"/>
</dbReference>
<dbReference type="Pfam" id="PF01590">
    <property type="entry name" value="GAF"/>
    <property type="match status" value="1"/>
</dbReference>
<dbReference type="Gene3D" id="3.30.450.40">
    <property type="match status" value="1"/>
</dbReference>
<dbReference type="Proteomes" id="UP000264006">
    <property type="component" value="Chromosome"/>
</dbReference>
<reference evidence="6 7" key="1">
    <citation type="submission" date="2018-09" db="EMBL/GenBank/DDBJ databases">
        <title>Complete genome sequence of Euzebya sp. DY32-46 isolated from seawater of Pacific Ocean.</title>
        <authorList>
            <person name="Xu L."/>
            <person name="Wu Y.-H."/>
            <person name="Xu X.-W."/>
        </authorList>
    </citation>
    <scope>NUCLEOTIDE SEQUENCE [LARGE SCALE GENOMIC DNA]</scope>
    <source>
        <strain evidence="6 7">DY32-46</strain>
    </source>
</reference>
<dbReference type="SMART" id="SM01012">
    <property type="entry name" value="ANTAR"/>
    <property type="match status" value="1"/>
</dbReference>
<dbReference type="AlphaFoldDB" id="A0A346XYZ2"/>
<dbReference type="InterPro" id="IPR036388">
    <property type="entry name" value="WH-like_DNA-bd_sf"/>
</dbReference>
<keyword evidence="1" id="KW-0808">Transferase</keyword>
<dbReference type="SMART" id="SM00065">
    <property type="entry name" value="GAF"/>
    <property type="match status" value="1"/>
</dbReference>
<sequence length="233" mass="25740">MVDYAAFIDVFADYARTISRRYDVGDVMYRLADQVVEVLPVDGAGVSVADPDGGLQFVSATHEDVVRVEGVQITLGEGPCQDAFRTGASVVSDDLRDDGRWARYRTEARDAGFLAVAGIPMRADEQKIGALDLYRRDAGSWSEEDVATAQTLADMASGYILNAITLNESEELSERLRNALDSRVVIEQAKGILAERHGVPTADAFERLRRHARSTRNRIHDVARQVVEDDLRL</sequence>
<dbReference type="OrthoDB" id="4629915at2"/>
<evidence type="ECO:0000256" key="3">
    <source>
        <dbReference type="ARBA" id="ARBA00023015"/>
    </source>
</evidence>
<accession>A0A346XYZ2</accession>
<organism evidence="6 7">
    <name type="scientific">Euzebya pacifica</name>
    <dbReference type="NCBI Taxonomy" id="1608957"/>
    <lineage>
        <taxon>Bacteria</taxon>
        <taxon>Bacillati</taxon>
        <taxon>Actinomycetota</taxon>
        <taxon>Nitriliruptoria</taxon>
        <taxon>Euzebyales</taxon>
    </lineage>
</organism>
<proteinExistence type="predicted"/>
<dbReference type="InterPro" id="IPR012074">
    <property type="entry name" value="GAF_ANTAR"/>
</dbReference>
<dbReference type="PROSITE" id="PS50921">
    <property type="entry name" value="ANTAR"/>
    <property type="match status" value="1"/>
</dbReference>
<dbReference type="Pfam" id="PF03861">
    <property type="entry name" value="ANTAR"/>
    <property type="match status" value="1"/>
</dbReference>
<dbReference type="GO" id="GO:0016301">
    <property type="term" value="F:kinase activity"/>
    <property type="evidence" value="ECO:0007669"/>
    <property type="project" value="UniProtKB-KW"/>
</dbReference>
<dbReference type="RefSeq" id="WP_114591928.1">
    <property type="nucleotide sequence ID" value="NZ_CAXIBR010000116.1"/>
</dbReference>
<keyword evidence="4" id="KW-0804">Transcription</keyword>
<dbReference type="KEGG" id="euz:DVS28_a2760"/>
<name>A0A346XYZ2_9ACTN</name>
<evidence type="ECO:0000256" key="1">
    <source>
        <dbReference type="ARBA" id="ARBA00022679"/>
    </source>
</evidence>
<keyword evidence="7" id="KW-1185">Reference proteome</keyword>
<dbReference type="EMBL" id="CP031165">
    <property type="protein sequence ID" value="AXV07439.1"/>
    <property type="molecule type" value="Genomic_DNA"/>
</dbReference>
<protein>
    <recommendedName>
        <fullName evidence="5">ANTAR domain-containing protein</fullName>
    </recommendedName>
</protein>
<dbReference type="PIRSF" id="PIRSF036625">
    <property type="entry name" value="GAF_ANTAR"/>
    <property type="match status" value="1"/>
</dbReference>
<dbReference type="InterPro" id="IPR003018">
    <property type="entry name" value="GAF"/>
</dbReference>
<dbReference type="InterPro" id="IPR011006">
    <property type="entry name" value="CheY-like_superfamily"/>
</dbReference>
<gene>
    <name evidence="6" type="ORF">DVS28_a2760</name>
</gene>
<dbReference type="InterPro" id="IPR029016">
    <property type="entry name" value="GAF-like_dom_sf"/>
</dbReference>